<sequence>MSQIEWTDRTWNPMVGCTRLTAGCVHCYAAPMTHRFNHDHYVGLTHINEVGRVDWTGQINTAPPHIFNAPLKRKKPTVWFVNSMSDMFHEGANDCDIVRAFEIMNQCPHHTFQVLTKRPSRMALKSRQLGLSWSPNIWAGTSIEEDKFASPRVRELLKVPAALRFVSLEPLLSALPSLDVSKVDWVIAGGESGREKTVRAVDPEWVRDLLKRCRFVGTPFFFKQWGAYGEDGERRSKKKNGHLLDGDEIFEMPADAYDRLTAYGRTPDPRWTRIPSRALLRPADRLEASAMPYIAQGQATDSDDEYVLSLMRGDRETYENPQRRKKLVSEPDRTRWETEAQWKHFLDISL</sequence>
<keyword evidence="2" id="KW-1185">Reference proteome</keyword>
<organism evidence="1 2">
    <name type="scientific">Parapontixanthobacter aurantiacus</name>
    <dbReference type="NCBI Taxonomy" id="1463599"/>
    <lineage>
        <taxon>Bacteria</taxon>
        <taxon>Pseudomonadati</taxon>
        <taxon>Pseudomonadota</taxon>
        <taxon>Alphaproteobacteria</taxon>
        <taxon>Sphingomonadales</taxon>
        <taxon>Erythrobacteraceae</taxon>
        <taxon>Parapontixanthobacter</taxon>
    </lineage>
</organism>
<evidence type="ECO:0000313" key="2">
    <source>
        <dbReference type="Proteomes" id="UP000433104"/>
    </source>
</evidence>
<comment type="caution">
    <text evidence="1">The sequence shown here is derived from an EMBL/GenBank/DDBJ whole genome shotgun (WGS) entry which is preliminary data.</text>
</comment>
<accession>A0A844ZIZ1</accession>
<gene>
    <name evidence="1" type="ORF">GRI38_13870</name>
</gene>
<protein>
    <submittedName>
        <fullName evidence="1">DUF5131 family protein</fullName>
    </submittedName>
</protein>
<dbReference type="EMBL" id="WTYW01000007">
    <property type="protein sequence ID" value="MXO87116.1"/>
    <property type="molecule type" value="Genomic_DNA"/>
</dbReference>
<dbReference type="RefSeq" id="WP_160685512.1">
    <property type="nucleotide sequence ID" value="NZ_WTYW01000007.1"/>
</dbReference>
<reference evidence="1 2" key="1">
    <citation type="submission" date="2019-12" db="EMBL/GenBank/DDBJ databases">
        <title>Genomic-based taxomic classification of the family Erythrobacteraceae.</title>
        <authorList>
            <person name="Xu L."/>
        </authorList>
    </citation>
    <scope>NUCLEOTIDE SEQUENCE [LARGE SCALE GENOMIC DNA]</scope>
    <source>
        <strain evidence="1 2">MCCC 1A09962</strain>
    </source>
</reference>
<dbReference type="InterPro" id="IPR011101">
    <property type="entry name" value="DUF5131"/>
</dbReference>
<dbReference type="OrthoDB" id="9787478at2"/>
<evidence type="ECO:0000313" key="1">
    <source>
        <dbReference type="EMBL" id="MXO87116.1"/>
    </source>
</evidence>
<dbReference type="Pfam" id="PF07505">
    <property type="entry name" value="DUF5131"/>
    <property type="match status" value="1"/>
</dbReference>
<dbReference type="Proteomes" id="UP000433104">
    <property type="component" value="Unassembled WGS sequence"/>
</dbReference>
<proteinExistence type="predicted"/>
<name>A0A844ZIZ1_9SPHN</name>
<dbReference type="AlphaFoldDB" id="A0A844ZIZ1"/>